<keyword evidence="2" id="KW-1185">Reference proteome</keyword>
<accession>A0A366HRT9</accession>
<comment type="caution">
    <text evidence="1">The sequence shown here is derived from an EMBL/GenBank/DDBJ whole genome shotgun (WGS) entry which is preliminary data.</text>
</comment>
<name>A0A366HRT9_9BACT</name>
<reference evidence="1 2" key="1">
    <citation type="submission" date="2018-06" db="EMBL/GenBank/DDBJ databases">
        <title>Genomic Encyclopedia of Type Strains, Phase IV (KMG-IV): sequencing the most valuable type-strain genomes for metagenomic binning, comparative biology and taxonomic classification.</title>
        <authorList>
            <person name="Goeker M."/>
        </authorList>
    </citation>
    <scope>NUCLEOTIDE SEQUENCE [LARGE SCALE GENOMIC DNA]</scope>
    <source>
        <strain evidence="1 2">DSM 25532</strain>
    </source>
</reference>
<gene>
    <name evidence="1" type="ORF">DES53_102792</name>
</gene>
<evidence type="ECO:0000313" key="1">
    <source>
        <dbReference type="EMBL" id="RBP46401.1"/>
    </source>
</evidence>
<dbReference type="RefSeq" id="WP_113957915.1">
    <property type="nucleotide sequence ID" value="NZ_QNRR01000002.1"/>
</dbReference>
<evidence type="ECO:0000313" key="2">
    <source>
        <dbReference type="Proteomes" id="UP000253426"/>
    </source>
</evidence>
<protein>
    <submittedName>
        <fullName evidence="1">Uncharacterized protein</fullName>
    </submittedName>
</protein>
<dbReference type="Proteomes" id="UP000253426">
    <property type="component" value="Unassembled WGS sequence"/>
</dbReference>
<organism evidence="1 2">
    <name type="scientific">Roseimicrobium gellanilyticum</name>
    <dbReference type="NCBI Taxonomy" id="748857"/>
    <lineage>
        <taxon>Bacteria</taxon>
        <taxon>Pseudomonadati</taxon>
        <taxon>Verrucomicrobiota</taxon>
        <taxon>Verrucomicrobiia</taxon>
        <taxon>Verrucomicrobiales</taxon>
        <taxon>Verrucomicrobiaceae</taxon>
        <taxon>Roseimicrobium</taxon>
    </lineage>
</organism>
<dbReference type="AlphaFoldDB" id="A0A366HRT9"/>
<proteinExistence type="predicted"/>
<sequence length="81" mass="9056">MAGELLAQLLKDQGCGPGQVIGAETRSRSMDYRERGEDIPLIILPKARGEVVQQFRDVALQRCRLEKAFGNLDSLELDIQE</sequence>
<dbReference type="EMBL" id="QNRR01000002">
    <property type="protein sequence ID" value="RBP46401.1"/>
    <property type="molecule type" value="Genomic_DNA"/>
</dbReference>